<dbReference type="InterPro" id="IPR050564">
    <property type="entry name" value="F420-G6PD/mer"/>
</dbReference>
<dbReference type="Proteomes" id="UP001501475">
    <property type="component" value="Unassembled WGS sequence"/>
</dbReference>
<keyword evidence="3" id="KW-1185">Reference proteome</keyword>
<evidence type="ECO:0000313" key="2">
    <source>
        <dbReference type="EMBL" id="GAA1760607.1"/>
    </source>
</evidence>
<dbReference type="Pfam" id="PF00296">
    <property type="entry name" value="Bac_luciferase"/>
    <property type="match status" value="1"/>
</dbReference>
<evidence type="ECO:0000259" key="1">
    <source>
        <dbReference type="Pfam" id="PF00296"/>
    </source>
</evidence>
<protein>
    <submittedName>
        <fullName evidence="2">LLM class F420-dependent oxidoreductase</fullName>
    </submittedName>
</protein>
<dbReference type="Gene3D" id="3.20.20.30">
    <property type="entry name" value="Luciferase-like domain"/>
    <property type="match status" value="1"/>
</dbReference>
<proteinExistence type="predicted"/>
<dbReference type="InterPro" id="IPR011251">
    <property type="entry name" value="Luciferase-like_dom"/>
</dbReference>
<organism evidence="2 3">
    <name type="scientific">Nostocoides vanveenii</name>
    <dbReference type="NCBI Taxonomy" id="330835"/>
    <lineage>
        <taxon>Bacteria</taxon>
        <taxon>Bacillati</taxon>
        <taxon>Actinomycetota</taxon>
        <taxon>Actinomycetes</taxon>
        <taxon>Micrococcales</taxon>
        <taxon>Intrasporangiaceae</taxon>
        <taxon>Nostocoides</taxon>
    </lineage>
</organism>
<dbReference type="CDD" id="cd01097">
    <property type="entry name" value="Tetrahydromethanopterin_reductase"/>
    <property type="match status" value="1"/>
</dbReference>
<dbReference type="EMBL" id="BAAAPN010000047">
    <property type="protein sequence ID" value="GAA1760607.1"/>
    <property type="molecule type" value="Genomic_DNA"/>
</dbReference>
<dbReference type="NCBIfam" id="TIGR03617">
    <property type="entry name" value="F420_MSMEG_2256"/>
    <property type="match status" value="1"/>
</dbReference>
<evidence type="ECO:0000313" key="3">
    <source>
        <dbReference type="Proteomes" id="UP001501475"/>
    </source>
</evidence>
<feature type="domain" description="Luciferase-like" evidence="1">
    <location>
        <begin position="7"/>
        <end position="312"/>
    </location>
</feature>
<sequence length="343" mass="35453">MRVAIAAAGSAAEIREAAAQCQARGIGRLTVAETGADPFVQLAYAAPAAPDVELATGVAIAFARTPMTLAYAAWSLQDVAGGRSVIGLGSQIQAHIERRFAMPWSAPAARMRDFILATRAIWAAWQDGARLNYRGDFYAHTLMNPLFVPPALAAGPPPIQLAAVGPKMCEVAGSVADGLATHPFGSASYLRAEVLPIIERARAAAVEAGARHTARPFSVDAGVLIATGRDDAEIAEATAAVRGRIAFYGSTPAYLGVLAHHGRADVGPQLHALSVRGQWREMAALVDDELLHALAVVGDPATCAAAIHERYAGVADVVTLNGSLAAPHAALLDAAAALTRLAG</sequence>
<reference evidence="3" key="1">
    <citation type="journal article" date="2019" name="Int. J. Syst. Evol. Microbiol.">
        <title>The Global Catalogue of Microorganisms (GCM) 10K type strain sequencing project: providing services to taxonomists for standard genome sequencing and annotation.</title>
        <authorList>
            <consortium name="The Broad Institute Genomics Platform"/>
            <consortium name="The Broad Institute Genome Sequencing Center for Infectious Disease"/>
            <person name="Wu L."/>
            <person name="Ma J."/>
        </authorList>
    </citation>
    <scope>NUCLEOTIDE SEQUENCE [LARGE SCALE GENOMIC DNA]</scope>
    <source>
        <strain evidence="3">JCM 15591</strain>
    </source>
</reference>
<gene>
    <name evidence="2" type="ORF">GCM10009810_20190</name>
</gene>
<dbReference type="SUPFAM" id="SSF51679">
    <property type="entry name" value="Bacterial luciferase-like"/>
    <property type="match status" value="1"/>
</dbReference>
<dbReference type="InterPro" id="IPR036661">
    <property type="entry name" value="Luciferase-like_sf"/>
</dbReference>
<name>A0ABP4WQS4_9MICO</name>
<comment type="caution">
    <text evidence="2">The sequence shown here is derived from an EMBL/GenBank/DDBJ whole genome shotgun (WGS) entry which is preliminary data.</text>
</comment>
<dbReference type="RefSeq" id="WP_344065621.1">
    <property type="nucleotide sequence ID" value="NZ_BAAAPN010000047.1"/>
</dbReference>
<dbReference type="PANTHER" id="PTHR43244:SF2">
    <property type="entry name" value="CONSERVED HYPOTHETICAL ALANINE AND PROLINE-RICH PROTEIN"/>
    <property type="match status" value="1"/>
</dbReference>
<accession>A0ABP4WQS4</accession>
<dbReference type="PANTHER" id="PTHR43244">
    <property type="match status" value="1"/>
</dbReference>
<dbReference type="InterPro" id="IPR019919">
    <property type="entry name" value="Lucif-like_OxRdtase_MSMEG_2256"/>
</dbReference>